<sequence>MGVNKQKRRAREEREKRTKNL</sequence>
<evidence type="ECO:0000313" key="2">
    <source>
        <dbReference type="EMBL" id="JAH64643.1"/>
    </source>
</evidence>
<feature type="region of interest" description="Disordered" evidence="1">
    <location>
        <begin position="1"/>
        <end position="21"/>
    </location>
</feature>
<feature type="compositionally biased region" description="Basic and acidic residues" evidence="1">
    <location>
        <begin position="10"/>
        <end position="21"/>
    </location>
</feature>
<organism evidence="2">
    <name type="scientific">Anguilla anguilla</name>
    <name type="common">European freshwater eel</name>
    <name type="synonym">Muraena anguilla</name>
    <dbReference type="NCBI Taxonomy" id="7936"/>
    <lineage>
        <taxon>Eukaryota</taxon>
        <taxon>Metazoa</taxon>
        <taxon>Chordata</taxon>
        <taxon>Craniata</taxon>
        <taxon>Vertebrata</taxon>
        <taxon>Euteleostomi</taxon>
        <taxon>Actinopterygii</taxon>
        <taxon>Neopterygii</taxon>
        <taxon>Teleostei</taxon>
        <taxon>Anguilliformes</taxon>
        <taxon>Anguillidae</taxon>
        <taxon>Anguilla</taxon>
    </lineage>
</organism>
<dbReference type="EMBL" id="GBXM01043934">
    <property type="protein sequence ID" value="JAH64643.1"/>
    <property type="molecule type" value="Transcribed_RNA"/>
</dbReference>
<accession>A0A0E9UI17</accession>
<reference evidence="2" key="2">
    <citation type="journal article" date="2015" name="Fish Shellfish Immunol.">
        <title>Early steps in the European eel (Anguilla anguilla)-Vibrio vulnificus interaction in the gills: Role of the RtxA13 toxin.</title>
        <authorList>
            <person name="Callol A."/>
            <person name="Pajuelo D."/>
            <person name="Ebbesson L."/>
            <person name="Teles M."/>
            <person name="MacKenzie S."/>
            <person name="Amaro C."/>
        </authorList>
    </citation>
    <scope>NUCLEOTIDE SEQUENCE</scope>
</reference>
<proteinExistence type="predicted"/>
<dbReference type="AlphaFoldDB" id="A0A0E9UI17"/>
<protein>
    <submittedName>
        <fullName evidence="2">Uncharacterized protein</fullName>
    </submittedName>
</protein>
<reference evidence="2" key="1">
    <citation type="submission" date="2014-11" db="EMBL/GenBank/DDBJ databases">
        <authorList>
            <person name="Amaro Gonzalez C."/>
        </authorList>
    </citation>
    <scope>NUCLEOTIDE SEQUENCE</scope>
</reference>
<name>A0A0E9UI17_ANGAN</name>
<evidence type="ECO:0000256" key="1">
    <source>
        <dbReference type="SAM" id="MobiDB-lite"/>
    </source>
</evidence>